<dbReference type="PANTHER" id="PTHR11717">
    <property type="entry name" value="LOW MOLECULAR WEIGHT PROTEIN TYROSINE PHOSPHATASE"/>
    <property type="match status" value="1"/>
</dbReference>
<dbReference type="InterPro" id="IPR036196">
    <property type="entry name" value="Ptyr_pPase_sf"/>
</dbReference>
<evidence type="ECO:0000256" key="2">
    <source>
        <dbReference type="ARBA" id="ARBA00013064"/>
    </source>
</evidence>
<evidence type="ECO:0000256" key="3">
    <source>
        <dbReference type="ARBA" id="ARBA00022801"/>
    </source>
</evidence>
<name>A0A7Y9DV21_9PSEU</name>
<accession>A0A7Y9DV21</accession>
<keyword evidence="3 7" id="KW-0378">Hydrolase</keyword>
<dbReference type="Pfam" id="PF01451">
    <property type="entry name" value="LMWPc"/>
    <property type="match status" value="1"/>
</dbReference>
<evidence type="ECO:0000256" key="4">
    <source>
        <dbReference type="ARBA" id="ARBA00022912"/>
    </source>
</evidence>
<keyword evidence="4" id="KW-0904">Protein phosphatase</keyword>
<feature type="domain" description="Phosphotyrosine protein phosphatase I" evidence="6">
    <location>
        <begin position="2"/>
        <end position="148"/>
    </location>
</feature>
<dbReference type="Gene3D" id="3.40.50.2300">
    <property type="match status" value="1"/>
</dbReference>
<dbReference type="PANTHER" id="PTHR11717:SF7">
    <property type="entry name" value="LOW MOLECULAR WEIGHT PHOSPHOTYROSINE PROTEIN PHOSPHATASE"/>
    <property type="match status" value="1"/>
</dbReference>
<evidence type="ECO:0000256" key="1">
    <source>
        <dbReference type="ARBA" id="ARBA00011063"/>
    </source>
</evidence>
<dbReference type="Proteomes" id="UP000535890">
    <property type="component" value="Unassembled WGS sequence"/>
</dbReference>
<evidence type="ECO:0000313" key="8">
    <source>
        <dbReference type="Proteomes" id="UP000535890"/>
    </source>
</evidence>
<comment type="similarity">
    <text evidence="1">Belongs to the low molecular weight phosphotyrosine protein phosphatase family.</text>
</comment>
<feature type="active site" evidence="5">
    <location>
        <position position="14"/>
    </location>
</feature>
<protein>
    <recommendedName>
        <fullName evidence="2">protein-tyrosine-phosphatase</fullName>
        <ecNumber evidence="2">3.1.3.48</ecNumber>
    </recommendedName>
</protein>
<evidence type="ECO:0000256" key="5">
    <source>
        <dbReference type="PIRSR" id="PIRSR617867-1"/>
    </source>
</evidence>
<feature type="active site" description="Proton donor" evidence="5">
    <location>
        <position position="122"/>
    </location>
</feature>
<dbReference type="SMART" id="SM00226">
    <property type="entry name" value="LMWPc"/>
    <property type="match status" value="1"/>
</dbReference>
<dbReference type="InterPro" id="IPR023485">
    <property type="entry name" value="Ptyr_pPase"/>
</dbReference>
<dbReference type="AlphaFoldDB" id="A0A7Y9DV21"/>
<sequence>MIRLVTVCTGNICRSPMAEQVLRSALADAGLDGQVEVSSVGIGPWHVGEPMDRRAASTLAAHGYPNDHVARQVSDDVARADLLLAATADHARDLRRAGADPEAVRLLRSFDPAAPDGAEVPDPYYGGDEGFDEVLAMIEAAAPGVVAWARERA</sequence>
<dbReference type="PRINTS" id="PR00719">
    <property type="entry name" value="LMWPTPASE"/>
</dbReference>
<reference evidence="7 8" key="1">
    <citation type="submission" date="2020-07" db="EMBL/GenBank/DDBJ databases">
        <title>Sequencing the genomes of 1000 actinobacteria strains.</title>
        <authorList>
            <person name="Klenk H.-P."/>
        </authorList>
    </citation>
    <scope>NUCLEOTIDE SEQUENCE [LARGE SCALE GENOMIC DNA]</scope>
    <source>
        <strain evidence="7 8">DSM 45772</strain>
    </source>
</reference>
<proteinExistence type="inferred from homology"/>
<dbReference type="InterPro" id="IPR050438">
    <property type="entry name" value="LMW_PTPase"/>
</dbReference>
<dbReference type="InterPro" id="IPR017867">
    <property type="entry name" value="Tyr_phospatase_low_mol_wt"/>
</dbReference>
<gene>
    <name evidence="7" type="ORF">BJ983_002053</name>
</gene>
<feature type="active site" description="Nucleophile" evidence="5">
    <location>
        <position position="8"/>
    </location>
</feature>
<dbReference type="EC" id="3.1.3.48" evidence="2"/>
<organism evidence="7 8">
    <name type="scientific">Actinomycetospora corticicola</name>
    <dbReference type="NCBI Taxonomy" id="663602"/>
    <lineage>
        <taxon>Bacteria</taxon>
        <taxon>Bacillati</taxon>
        <taxon>Actinomycetota</taxon>
        <taxon>Actinomycetes</taxon>
        <taxon>Pseudonocardiales</taxon>
        <taxon>Pseudonocardiaceae</taxon>
        <taxon>Actinomycetospora</taxon>
    </lineage>
</organism>
<dbReference type="GO" id="GO:0004725">
    <property type="term" value="F:protein tyrosine phosphatase activity"/>
    <property type="evidence" value="ECO:0007669"/>
    <property type="project" value="UniProtKB-EC"/>
</dbReference>
<evidence type="ECO:0000313" key="7">
    <source>
        <dbReference type="EMBL" id="NYD35951.1"/>
    </source>
</evidence>
<evidence type="ECO:0000259" key="6">
    <source>
        <dbReference type="SMART" id="SM00226"/>
    </source>
</evidence>
<dbReference type="RefSeq" id="WP_179793702.1">
    <property type="nucleotide sequence ID" value="NZ_BAABHP010000007.1"/>
</dbReference>
<dbReference type="CDD" id="cd16343">
    <property type="entry name" value="LMWPTP"/>
    <property type="match status" value="1"/>
</dbReference>
<dbReference type="SUPFAM" id="SSF52788">
    <property type="entry name" value="Phosphotyrosine protein phosphatases I"/>
    <property type="match status" value="1"/>
</dbReference>
<keyword evidence="8" id="KW-1185">Reference proteome</keyword>
<dbReference type="EMBL" id="JACCBN010000001">
    <property type="protein sequence ID" value="NYD35951.1"/>
    <property type="molecule type" value="Genomic_DNA"/>
</dbReference>
<comment type="caution">
    <text evidence="7">The sequence shown here is derived from an EMBL/GenBank/DDBJ whole genome shotgun (WGS) entry which is preliminary data.</text>
</comment>